<comment type="similarity">
    <text evidence="1">Belongs to the outer membrane factor (OMF) (TC 1.B.17) family.</text>
</comment>
<evidence type="ECO:0000313" key="3">
    <source>
        <dbReference type="EMBL" id="BDU74065.1"/>
    </source>
</evidence>
<gene>
    <name evidence="3" type="ORF">METEAL_32390</name>
</gene>
<dbReference type="InterPro" id="IPR003423">
    <property type="entry name" value="OMP_efflux"/>
</dbReference>
<sequence length="456" mass="48922">MRIAPHLALGLIPAACLAQAPEDPQLASLIQEALARNPDAARSSAMARAEKERIPQAGALPDPVLSLGLQNDGFKKLQIGQMETSYYSIMVTQPLLWPGKRGLRGDIARMGSQAAMESLSRVRLTLEADIRRGYVALLLVRSQLRLLDQQALFLQQAETTARVRYEVGQGAQVDLLRAQLERTRLEQSRLDLQSEERATLAALNRLRALPPDAPLATERTLEQQPDPAPIRATEADGARNLSPELKAARIAVDQAGKSLELARLDRRPDFAVTAGYMPRGGFDPMWTASVSITLPVWQKRKQAQAVVEQEHRRRASGSEVESLEALIGQRVQERAAQMDAALGVLRVYRSGLLVQSETSFRATLAQYGVGKVPFLSVLEALNGWIADQSGLLQAQARAQAIAIAQRELNLGSVPPIGSTSLGGTALGGGGGAPASAGARKGAAAGSESESSSMKSM</sequence>
<organism evidence="3 4">
    <name type="scientific">Mesoterricola silvestris</name>
    <dbReference type="NCBI Taxonomy" id="2927979"/>
    <lineage>
        <taxon>Bacteria</taxon>
        <taxon>Pseudomonadati</taxon>
        <taxon>Acidobacteriota</taxon>
        <taxon>Holophagae</taxon>
        <taxon>Holophagales</taxon>
        <taxon>Holophagaceae</taxon>
        <taxon>Mesoterricola</taxon>
    </lineage>
</organism>
<dbReference type="AlphaFoldDB" id="A0AA48GQX0"/>
<reference evidence="4" key="1">
    <citation type="journal article" date="2023" name="Int. J. Syst. Evol. Microbiol.">
        <title>Mesoterricola silvestris gen. nov., sp. nov., Mesoterricola sediminis sp. nov., Geothrix oryzae sp. nov., Geothrix edaphica sp. nov., Geothrix rubra sp. nov., and Geothrix limicola sp. nov., six novel members of Acidobacteriota isolated from soils.</title>
        <authorList>
            <person name="Itoh H."/>
            <person name="Sugisawa Y."/>
            <person name="Mise K."/>
            <person name="Xu Z."/>
            <person name="Kuniyasu M."/>
            <person name="Ushijima N."/>
            <person name="Kawano K."/>
            <person name="Kobayashi E."/>
            <person name="Shiratori Y."/>
            <person name="Masuda Y."/>
            <person name="Senoo K."/>
        </authorList>
    </citation>
    <scope>NUCLEOTIDE SEQUENCE [LARGE SCALE GENOMIC DNA]</scope>
    <source>
        <strain evidence="4">W79</strain>
    </source>
</reference>
<evidence type="ECO:0000256" key="1">
    <source>
        <dbReference type="ARBA" id="ARBA00007613"/>
    </source>
</evidence>
<evidence type="ECO:0000313" key="4">
    <source>
        <dbReference type="Proteomes" id="UP001238179"/>
    </source>
</evidence>
<dbReference type="SUPFAM" id="SSF56954">
    <property type="entry name" value="Outer membrane efflux proteins (OEP)"/>
    <property type="match status" value="1"/>
</dbReference>
<dbReference type="PANTHER" id="PTHR30203:SF24">
    <property type="entry name" value="BLR4935 PROTEIN"/>
    <property type="match status" value="1"/>
</dbReference>
<dbReference type="GO" id="GO:0015562">
    <property type="term" value="F:efflux transmembrane transporter activity"/>
    <property type="evidence" value="ECO:0007669"/>
    <property type="project" value="InterPro"/>
</dbReference>
<dbReference type="InterPro" id="IPR010131">
    <property type="entry name" value="MdtP/NodT-like"/>
</dbReference>
<dbReference type="EMBL" id="AP027080">
    <property type="protein sequence ID" value="BDU74065.1"/>
    <property type="molecule type" value="Genomic_DNA"/>
</dbReference>
<dbReference type="RefSeq" id="WP_316412736.1">
    <property type="nucleotide sequence ID" value="NZ_AP027080.1"/>
</dbReference>
<evidence type="ECO:0000256" key="2">
    <source>
        <dbReference type="SAM" id="MobiDB-lite"/>
    </source>
</evidence>
<feature type="region of interest" description="Disordered" evidence="2">
    <location>
        <begin position="422"/>
        <end position="456"/>
    </location>
</feature>
<keyword evidence="4" id="KW-1185">Reference proteome</keyword>
<dbReference type="PANTHER" id="PTHR30203">
    <property type="entry name" value="OUTER MEMBRANE CATION EFFLUX PROTEIN"/>
    <property type="match status" value="1"/>
</dbReference>
<feature type="compositionally biased region" description="Low complexity" evidence="2">
    <location>
        <begin position="433"/>
        <end position="456"/>
    </location>
</feature>
<name>A0AA48GQX0_9BACT</name>
<proteinExistence type="inferred from homology"/>
<dbReference type="KEGG" id="msil:METEAL_32390"/>
<dbReference type="Pfam" id="PF02321">
    <property type="entry name" value="OEP"/>
    <property type="match status" value="2"/>
</dbReference>
<accession>A0AA48GQX0</accession>
<dbReference type="Proteomes" id="UP001238179">
    <property type="component" value="Chromosome"/>
</dbReference>
<dbReference type="Gene3D" id="1.20.1600.10">
    <property type="entry name" value="Outer membrane efflux proteins (OEP)"/>
    <property type="match status" value="1"/>
</dbReference>
<protein>
    <submittedName>
        <fullName evidence="3">PTS cellobiose transporter subunit IIC</fullName>
    </submittedName>
</protein>